<evidence type="ECO:0000313" key="1">
    <source>
        <dbReference type="EMBL" id="KAJ8973621.1"/>
    </source>
</evidence>
<dbReference type="Proteomes" id="UP001162164">
    <property type="component" value="Unassembled WGS sequence"/>
</dbReference>
<name>A0ABQ9J668_9CUCU</name>
<protein>
    <submittedName>
        <fullName evidence="1">Uncharacterized protein</fullName>
    </submittedName>
</protein>
<sequence>MTLLEGFMRSHTLVLLTSVDNLNGAISQDRREMMFKWYFIQHLNIAQKWVLNGKNNKVVHAAFQLLVKPGAYSISRETEVVEWSTKETGAITLNSLLLKID</sequence>
<keyword evidence="2" id="KW-1185">Reference proteome</keyword>
<reference evidence="1" key="1">
    <citation type="journal article" date="2023" name="Insect Mol. Biol.">
        <title>Genome sequencing provides insights into the evolution of gene families encoding plant cell wall-degrading enzymes in longhorned beetles.</title>
        <authorList>
            <person name="Shin N.R."/>
            <person name="Okamura Y."/>
            <person name="Kirsch R."/>
            <person name="Pauchet Y."/>
        </authorList>
    </citation>
    <scope>NUCLEOTIDE SEQUENCE</scope>
    <source>
        <strain evidence="1">MMC_N1</strain>
    </source>
</reference>
<organism evidence="1 2">
    <name type="scientific">Molorchus minor</name>
    <dbReference type="NCBI Taxonomy" id="1323400"/>
    <lineage>
        <taxon>Eukaryota</taxon>
        <taxon>Metazoa</taxon>
        <taxon>Ecdysozoa</taxon>
        <taxon>Arthropoda</taxon>
        <taxon>Hexapoda</taxon>
        <taxon>Insecta</taxon>
        <taxon>Pterygota</taxon>
        <taxon>Neoptera</taxon>
        <taxon>Endopterygota</taxon>
        <taxon>Coleoptera</taxon>
        <taxon>Polyphaga</taxon>
        <taxon>Cucujiformia</taxon>
        <taxon>Chrysomeloidea</taxon>
        <taxon>Cerambycidae</taxon>
        <taxon>Lamiinae</taxon>
        <taxon>Monochamini</taxon>
        <taxon>Molorchus</taxon>
    </lineage>
</organism>
<evidence type="ECO:0000313" key="2">
    <source>
        <dbReference type="Proteomes" id="UP001162164"/>
    </source>
</evidence>
<accession>A0ABQ9J668</accession>
<dbReference type="EMBL" id="JAPWTJ010001144">
    <property type="protein sequence ID" value="KAJ8973621.1"/>
    <property type="molecule type" value="Genomic_DNA"/>
</dbReference>
<proteinExistence type="predicted"/>
<comment type="caution">
    <text evidence="1">The sequence shown here is derived from an EMBL/GenBank/DDBJ whole genome shotgun (WGS) entry which is preliminary data.</text>
</comment>
<gene>
    <name evidence="1" type="ORF">NQ317_003251</name>
</gene>